<dbReference type="InterPro" id="IPR036736">
    <property type="entry name" value="ACP-like_sf"/>
</dbReference>
<feature type="non-terminal residue" evidence="2">
    <location>
        <position position="1"/>
    </location>
</feature>
<dbReference type="EMBL" id="MVHU01000121">
    <property type="protein sequence ID" value="ORA70258.1"/>
    <property type="molecule type" value="Genomic_DNA"/>
</dbReference>
<feature type="domain" description="Carrier" evidence="1">
    <location>
        <begin position="68"/>
        <end position="106"/>
    </location>
</feature>
<evidence type="ECO:0000313" key="3">
    <source>
        <dbReference type="Proteomes" id="UP000192713"/>
    </source>
</evidence>
<name>A0A1X0DD38_9MYCO</name>
<dbReference type="Gene3D" id="1.10.1200.10">
    <property type="entry name" value="ACP-like"/>
    <property type="match status" value="1"/>
</dbReference>
<feature type="non-terminal residue" evidence="2">
    <location>
        <position position="106"/>
    </location>
</feature>
<dbReference type="PROSITE" id="PS50075">
    <property type="entry name" value="CARRIER"/>
    <property type="match status" value="1"/>
</dbReference>
<dbReference type="Proteomes" id="UP000192713">
    <property type="component" value="Unassembled WGS sequence"/>
</dbReference>
<dbReference type="RefSeq" id="WP_207570206.1">
    <property type="nucleotide sequence ID" value="NZ_MVHU01000121.1"/>
</dbReference>
<evidence type="ECO:0000313" key="2">
    <source>
        <dbReference type="EMBL" id="ORA70258.1"/>
    </source>
</evidence>
<sequence length="106" mass="10810">LTLLDTALHSDRAVVAPMLLDSAALRAQARVGALQPFLSEVIGATVNRRPGGALAQQLAGAPEGDRAEIVLALVRSAVADVLGYESSAAVDVGRAFKEAGFDSLAA</sequence>
<reference evidence="2 3" key="1">
    <citation type="submission" date="2017-02" db="EMBL/GenBank/DDBJ databases">
        <title>The new phylogeny of genus Mycobacterium.</title>
        <authorList>
            <person name="Tortoli E."/>
            <person name="Trovato A."/>
            <person name="Cirillo D.M."/>
        </authorList>
    </citation>
    <scope>NUCLEOTIDE SEQUENCE [LARGE SCALE GENOMIC DNA]</scope>
    <source>
        <strain evidence="2 3">DSM 45093</strain>
    </source>
</reference>
<organism evidence="2 3">
    <name type="scientific">Mycolicibacter kumamotonensis</name>
    <dbReference type="NCBI Taxonomy" id="354243"/>
    <lineage>
        <taxon>Bacteria</taxon>
        <taxon>Bacillati</taxon>
        <taxon>Actinomycetota</taxon>
        <taxon>Actinomycetes</taxon>
        <taxon>Mycobacteriales</taxon>
        <taxon>Mycobacteriaceae</taxon>
        <taxon>Mycolicibacter</taxon>
    </lineage>
</organism>
<dbReference type="InterPro" id="IPR009081">
    <property type="entry name" value="PP-bd_ACP"/>
</dbReference>
<proteinExistence type="predicted"/>
<comment type="caution">
    <text evidence="2">The sequence shown here is derived from an EMBL/GenBank/DDBJ whole genome shotgun (WGS) entry which is preliminary data.</text>
</comment>
<dbReference type="SUPFAM" id="SSF47336">
    <property type="entry name" value="ACP-like"/>
    <property type="match status" value="1"/>
</dbReference>
<gene>
    <name evidence="2" type="ORF">BST28_23005</name>
</gene>
<dbReference type="AlphaFoldDB" id="A0A1X0DD38"/>
<evidence type="ECO:0000259" key="1">
    <source>
        <dbReference type="PROSITE" id="PS50075"/>
    </source>
</evidence>
<protein>
    <recommendedName>
        <fullName evidence="1">Carrier domain-containing protein</fullName>
    </recommendedName>
</protein>
<accession>A0A1X0DD38</accession>